<dbReference type="GO" id="GO:0016747">
    <property type="term" value="F:acyltransferase activity, transferring groups other than amino-acyl groups"/>
    <property type="evidence" value="ECO:0007669"/>
    <property type="project" value="InterPro"/>
</dbReference>
<organism evidence="4 5">
    <name type="scientific">Curtobacterium luteum</name>
    <dbReference type="NCBI Taxonomy" id="33881"/>
    <lineage>
        <taxon>Bacteria</taxon>
        <taxon>Bacillati</taxon>
        <taxon>Actinomycetota</taxon>
        <taxon>Actinomycetes</taxon>
        <taxon>Micrococcales</taxon>
        <taxon>Microbacteriaceae</taxon>
        <taxon>Curtobacterium</taxon>
    </lineage>
</organism>
<accession>A0A175S276</accession>
<feature type="domain" description="N-acetyltransferase" evidence="3">
    <location>
        <begin position="5"/>
        <end position="154"/>
    </location>
</feature>
<dbReference type="STRING" id="33881.NS184_02695"/>
<proteinExistence type="predicted"/>
<evidence type="ECO:0000259" key="3">
    <source>
        <dbReference type="PROSITE" id="PS51186"/>
    </source>
</evidence>
<dbReference type="CDD" id="cd04301">
    <property type="entry name" value="NAT_SF"/>
    <property type="match status" value="1"/>
</dbReference>
<dbReference type="AlphaFoldDB" id="A0A175S276"/>
<name>A0A175S276_9MICO</name>
<reference evidence="4 5" key="1">
    <citation type="journal article" date="2016" name="Front. Microbiol.">
        <title>Genomic Resource of Rice Seed Associated Bacteria.</title>
        <authorList>
            <person name="Midha S."/>
            <person name="Bansal K."/>
            <person name="Sharma S."/>
            <person name="Kumar N."/>
            <person name="Patil P.P."/>
            <person name="Chaudhry V."/>
            <person name="Patil P.B."/>
        </authorList>
    </citation>
    <scope>NUCLEOTIDE SEQUENCE [LARGE SCALE GENOMIC DNA]</scope>
    <source>
        <strain evidence="4 5">NS184</strain>
    </source>
</reference>
<dbReference type="RefSeq" id="WP_058724601.1">
    <property type="nucleotide sequence ID" value="NZ_LDQC01000015.1"/>
</dbReference>
<dbReference type="PATRIC" id="fig|33881.3.peg.541"/>
<dbReference type="InterPro" id="IPR016181">
    <property type="entry name" value="Acyl_CoA_acyltransferase"/>
</dbReference>
<keyword evidence="2" id="KW-0012">Acyltransferase</keyword>
<sequence length="157" mass="16914">MSSIEVVERRSPGDTRRILEALPDWFGDPVAIDNYVSATEDAAFGSLLAVGTAGVVGIALTRRHFREAAELHLIAVDPAQRGSGVGRALVEHIVDTLRIDGCTLLSVHTVGPSFEHEPYAQTRAFYRSVGFTPLEEHDGLDWSGPTLIMVRTSGAAC</sequence>
<dbReference type="SUPFAM" id="SSF55729">
    <property type="entry name" value="Acyl-CoA N-acyltransferases (Nat)"/>
    <property type="match status" value="1"/>
</dbReference>
<protein>
    <recommendedName>
        <fullName evidence="3">N-acetyltransferase domain-containing protein</fullName>
    </recommendedName>
</protein>
<dbReference type="InterPro" id="IPR000182">
    <property type="entry name" value="GNAT_dom"/>
</dbReference>
<dbReference type="Pfam" id="PF13508">
    <property type="entry name" value="Acetyltransf_7"/>
    <property type="match status" value="1"/>
</dbReference>
<dbReference type="EMBL" id="LDQC01000015">
    <property type="protein sequence ID" value="KTR09541.1"/>
    <property type="molecule type" value="Genomic_DNA"/>
</dbReference>
<dbReference type="Proteomes" id="UP000078252">
    <property type="component" value="Unassembled WGS sequence"/>
</dbReference>
<gene>
    <name evidence="4" type="ORF">NS184_02695</name>
</gene>
<dbReference type="InterPro" id="IPR050680">
    <property type="entry name" value="YpeA/RimI_acetyltransf"/>
</dbReference>
<evidence type="ECO:0000256" key="1">
    <source>
        <dbReference type="ARBA" id="ARBA00022679"/>
    </source>
</evidence>
<dbReference type="PANTHER" id="PTHR43420">
    <property type="entry name" value="ACETYLTRANSFERASE"/>
    <property type="match status" value="1"/>
</dbReference>
<comment type="caution">
    <text evidence="4">The sequence shown here is derived from an EMBL/GenBank/DDBJ whole genome shotgun (WGS) entry which is preliminary data.</text>
</comment>
<keyword evidence="1" id="KW-0808">Transferase</keyword>
<dbReference type="Gene3D" id="3.40.630.30">
    <property type="match status" value="1"/>
</dbReference>
<evidence type="ECO:0000313" key="5">
    <source>
        <dbReference type="Proteomes" id="UP000078252"/>
    </source>
</evidence>
<dbReference type="PROSITE" id="PS51186">
    <property type="entry name" value="GNAT"/>
    <property type="match status" value="1"/>
</dbReference>
<evidence type="ECO:0000313" key="4">
    <source>
        <dbReference type="EMBL" id="KTR09541.1"/>
    </source>
</evidence>
<evidence type="ECO:0000256" key="2">
    <source>
        <dbReference type="ARBA" id="ARBA00023315"/>
    </source>
</evidence>